<name>A0A858RGQ2_9BACT</name>
<keyword evidence="2 6" id="KW-0689">Ribosomal protein</keyword>
<protein>
    <recommendedName>
        <fullName evidence="4 6">Small ribosomal subunit protein uS8</fullName>
    </recommendedName>
</protein>
<evidence type="ECO:0000256" key="3">
    <source>
        <dbReference type="ARBA" id="ARBA00023274"/>
    </source>
</evidence>
<dbReference type="FunFam" id="3.30.1490.10:FF:000001">
    <property type="entry name" value="30S ribosomal protein S8"/>
    <property type="match status" value="1"/>
</dbReference>
<dbReference type="GO" id="GO:0003735">
    <property type="term" value="F:structural constituent of ribosome"/>
    <property type="evidence" value="ECO:0007669"/>
    <property type="project" value="InterPro"/>
</dbReference>
<comment type="function">
    <text evidence="6">One of the primary rRNA binding proteins, it binds directly to 16S rRNA central domain where it helps coordinate assembly of the platform of the 30S subunit.</text>
</comment>
<comment type="subunit">
    <text evidence="5 6">Part of the 30S ribosomal subunit. Contacts proteins S5 and S12.</text>
</comment>
<dbReference type="GO" id="GO:1990904">
    <property type="term" value="C:ribonucleoprotein complex"/>
    <property type="evidence" value="ECO:0007669"/>
    <property type="project" value="UniProtKB-KW"/>
</dbReference>
<evidence type="ECO:0000256" key="4">
    <source>
        <dbReference type="ARBA" id="ARBA00035258"/>
    </source>
</evidence>
<proteinExistence type="inferred from homology"/>
<dbReference type="Pfam" id="PF00410">
    <property type="entry name" value="Ribosomal_S8"/>
    <property type="match status" value="1"/>
</dbReference>
<dbReference type="KEGG" id="luo:HHL09_09655"/>
<dbReference type="Gene3D" id="3.30.1490.10">
    <property type="match status" value="1"/>
</dbReference>
<evidence type="ECO:0000256" key="1">
    <source>
        <dbReference type="ARBA" id="ARBA00006471"/>
    </source>
</evidence>
<keyword evidence="6" id="KW-0694">RNA-binding</keyword>
<sequence length="132" mass="14479">MAVLTDPISDFLTRFKNCCRAGNEQFLAPYSRIKADIAKILQEEGYIWGFEVVTESGHPQLKVKARYVDGRPVLTDLKRISKPGRRVYCGGAEMPRVLNGLGIAIVSTSKGVMTGATAKRSQLGGEVIAHVW</sequence>
<dbReference type="AlphaFoldDB" id="A0A858RGQ2"/>
<dbReference type="Gene3D" id="3.30.1370.30">
    <property type="match status" value="1"/>
</dbReference>
<evidence type="ECO:0000313" key="8">
    <source>
        <dbReference type="EMBL" id="QJE96037.1"/>
    </source>
</evidence>
<organism evidence="8 9">
    <name type="scientific">Luteolibacter luteus</name>
    <dbReference type="NCBI Taxonomy" id="2728835"/>
    <lineage>
        <taxon>Bacteria</taxon>
        <taxon>Pseudomonadati</taxon>
        <taxon>Verrucomicrobiota</taxon>
        <taxon>Verrucomicrobiia</taxon>
        <taxon>Verrucomicrobiales</taxon>
        <taxon>Verrucomicrobiaceae</taxon>
        <taxon>Luteolibacter</taxon>
    </lineage>
</organism>
<evidence type="ECO:0000256" key="7">
    <source>
        <dbReference type="RuleBase" id="RU003660"/>
    </source>
</evidence>
<dbReference type="InterPro" id="IPR035987">
    <property type="entry name" value="Ribosomal_uS8_sf"/>
</dbReference>
<accession>A0A858RGQ2</accession>
<dbReference type="InterPro" id="IPR000630">
    <property type="entry name" value="Ribosomal_uS8"/>
</dbReference>
<dbReference type="EMBL" id="CP051774">
    <property type="protein sequence ID" value="QJE96037.1"/>
    <property type="molecule type" value="Genomic_DNA"/>
</dbReference>
<evidence type="ECO:0000313" key="9">
    <source>
        <dbReference type="Proteomes" id="UP000501812"/>
    </source>
</evidence>
<dbReference type="Proteomes" id="UP000501812">
    <property type="component" value="Chromosome"/>
</dbReference>
<gene>
    <name evidence="6 8" type="primary">rpsH</name>
    <name evidence="8" type="ORF">HHL09_09655</name>
</gene>
<dbReference type="NCBIfam" id="NF001109">
    <property type="entry name" value="PRK00136.1"/>
    <property type="match status" value="1"/>
</dbReference>
<keyword evidence="3 6" id="KW-0687">Ribonucleoprotein</keyword>
<dbReference type="InterPro" id="IPR047863">
    <property type="entry name" value="Ribosomal_uS8_CS"/>
</dbReference>
<evidence type="ECO:0000256" key="6">
    <source>
        <dbReference type="HAMAP-Rule" id="MF_01302"/>
    </source>
</evidence>
<dbReference type="GO" id="GO:0019843">
    <property type="term" value="F:rRNA binding"/>
    <property type="evidence" value="ECO:0007669"/>
    <property type="project" value="UniProtKB-UniRule"/>
</dbReference>
<dbReference type="HAMAP" id="MF_01302_B">
    <property type="entry name" value="Ribosomal_uS8_B"/>
    <property type="match status" value="1"/>
</dbReference>
<keyword evidence="6" id="KW-0699">rRNA-binding</keyword>
<dbReference type="GO" id="GO:0005737">
    <property type="term" value="C:cytoplasm"/>
    <property type="evidence" value="ECO:0007669"/>
    <property type="project" value="UniProtKB-ARBA"/>
</dbReference>
<keyword evidence="9" id="KW-1185">Reference proteome</keyword>
<dbReference type="PROSITE" id="PS00053">
    <property type="entry name" value="RIBOSOMAL_S8"/>
    <property type="match status" value="1"/>
</dbReference>
<dbReference type="PANTHER" id="PTHR11758">
    <property type="entry name" value="40S RIBOSOMAL PROTEIN S15A"/>
    <property type="match status" value="1"/>
</dbReference>
<evidence type="ECO:0000256" key="5">
    <source>
        <dbReference type="ARBA" id="ARBA00046740"/>
    </source>
</evidence>
<dbReference type="GO" id="GO:0005840">
    <property type="term" value="C:ribosome"/>
    <property type="evidence" value="ECO:0007669"/>
    <property type="project" value="UniProtKB-KW"/>
</dbReference>
<dbReference type="SUPFAM" id="SSF56047">
    <property type="entry name" value="Ribosomal protein S8"/>
    <property type="match status" value="1"/>
</dbReference>
<reference evidence="8 9" key="1">
    <citation type="submission" date="2020-04" db="EMBL/GenBank/DDBJ databases">
        <title>Luteolibacter sp. G-1-1-1 isolated from soil.</title>
        <authorList>
            <person name="Dahal R.H."/>
        </authorList>
    </citation>
    <scope>NUCLEOTIDE SEQUENCE [LARGE SCALE GENOMIC DNA]</scope>
    <source>
        <strain evidence="8 9">G-1-1-1</strain>
    </source>
</reference>
<dbReference type="GO" id="GO:0006412">
    <property type="term" value="P:translation"/>
    <property type="evidence" value="ECO:0007669"/>
    <property type="project" value="UniProtKB-UniRule"/>
</dbReference>
<dbReference type="RefSeq" id="WP_169454371.1">
    <property type="nucleotide sequence ID" value="NZ_CP051774.1"/>
</dbReference>
<evidence type="ECO:0000256" key="2">
    <source>
        <dbReference type="ARBA" id="ARBA00022980"/>
    </source>
</evidence>
<comment type="similarity">
    <text evidence="1 6 7">Belongs to the universal ribosomal protein uS8 family.</text>
</comment>